<proteinExistence type="inferred from homology"/>
<feature type="compositionally biased region" description="Pro residues" evidence="5">
    <location>
        <begin position="25"/>
        <end position="36"/>
    </location>
</feature>
<organism evidence="7 8">
    <name type="scientific">Bombardia bombarda</name>
    <dbReference type="NCBI Taxonomy" id="252184"/>
    <lineage>
        <taxon>Eukaryota</taxon>
        <taxon>Fungi</taxon>
        <taxon>Dikarya</taxon>
        <taxon>Ascomycota</taxon>
        <taxon>Pezizomycotina</taxon>
        <taxon>Sordariomycetes</taxon>
        <taxon>Sordariomycetidae</taxon>
        <taxon>Sordariales</taxon>
        <taxon>Lasiosphaeriaceae</taxon>
        <taxon>Bombardia</taxon>
    </lineage>
</organism>
<dbReference type="Proteomes" id="UP001174934">
    <property type="component" value="Unassembled WGS sequence"/>
</dbReference>
<dbReference type="InterPro" id="IPR017804">
    <property type="entry name" value="MeTrfase_EgtD-like"/>
</dbReference>
<evidence type="ECO:0000256" key="3">
    <source>
        <dbReference type="ARBA" id="ARBA00022679"/>
    </source>
</evidence>
<accession>A0AA39XN90</accession>
<gene>
    <name evidence="7" type="ORF">B0T17DRAFT_519866</name>
</gene>
<name>A0AA39XN90_9PEZI</name>
<comment type="caution">
    <text evidence="7">The sequence shown here is derived from an EMBL/GenBank/DDBJ whole genome shotgun (WGS) entry which is preliminary data.</text>
</comment>
<dbReference type="PANTHER" id="PTHR43397">
    <property type="entry name" value="ERGOTHIONEINE BIOSYNTHESIS PROTEIN 1"/>
    <property type="match status" value="1"/>
</dbReference>
<comment type="similarity">
    <text evidence="1">Belongs to the methyltransferase superfamily.</text>
</comment>
<dbReference type="Gene3D" id="3.40.50.150">
    <property type="entry name" value="Vaccinia Virus protein VP39"/>
    <property type="match status" value="1"/>
</dbReference>
<dbReference type="GO" id="GO:0032259">
    <property type="term" value="P:methylation"/>
    <property type="evidence" value="ECO:0007669"/>
    <property type="project" value="UniProtKB-KW"/>
</dbReference>
<feature type="region of interest" description="Disordered" evidence="5">
    <location>
        <begin position="1"/>
        <end position="37"/>
    </location>
</feature>
<sequence length="389" mass="43200">MTVTRDFPKTPLTTKTRESASVLPSAPPTAPQPCVPPSGTKIIDIRCSQASLLDSLDTQILEGLRQPHGSKSMPPLLLWDEKGQTLYDDILATQYYYPYRVENELLQQRIDDITATVASSRTDLVVELGAGNMSKTASFLASLDKYLDAPVMYYALDVDRSQLESSLSTLKERTNLHHIELRGLLGTYDDGAKWLAGPETTNLRKTMVWLGNSIANFDQCEASDLMGSFAKAPDTGVPQNLAGFLLAVDGCQDGTRIGLAYDVPSGESRRWVMYALEAAKRQLAGDGDTEEAERLFDVDNWGFEGRWEPELRRYQNYLVPIKRLEGTIRGQVISLEKGERVQVLGSGKWTKSDVSGISSKQGLDVRKWWSSTEVDYGKGMHPLIYHLGN</sequence>
<dbReference type="AlphaFoldDB" id="A0AA39XN90"/>
<evidence type="ECO:0000256" key="4">
    <source>
        <dbReference type="ARBA" id="ARBA00022691"/>
    </source>
</evidence>
<keyword evidence="2 7" id="KW-0489">Methyltransferase</keyword>
<evidence type="ECO:0000259" key="6">
    <source>
        <dbReference type="Pfam" id="PF10017"/>
    </source>
</evidence>
<feature type="domain" description="Histidine-specific methyltransferase SAM-dependent" evidence="6">
    <location>
        <begin position="57"/>
        <end position="376"/>
    </location>
</feature>
<keyword evidence="8" id="KW-1185">Reference proteome</keyword>
<dbReference type="InterPro" id="IPR019257">
    <property type="entry name" value="MeTrfase_dom"/>
</dbReference>
<evidence type="ECO:0000256" key="2">
    <source>
        <dbReference type="ARBA" id="ARBA00022603"/>
    </source>
</evidence>
<dbReference type="PIRSF" id="PIRSF018005">
    <property type="entry name" value="UCP018005"/>
    <property type="match status" value="1"/>
</dbReference>
<keyword evidence="3" id="KW-0808">Transferase</keyword>
<dbReference type="EMBL" id="JAULSR010000001">
    <property type="protein sequence ID" value="KAK0636760.1"/>
    <property type="molecule type" value="Genomic_DNA"/>
</dbReference>
<dbReference type="GO" id="GO:0008168">
    <property type="term" value="F:methyltransferase activity"/>
    <property type="evidence" value="ECO:0007669"/>
    <property type="project" value="UniProtKB-KW"/>
</dbReference>
<protein>
    <submittedName>
        <fullName evidence="7">Histidine-specific methyltransferase</fullName>
    </submittedName>
</protein>
<dbReference type="PANTHER" id="PTHR43397:SF2">
    <property type="entry name" value="HISTIDINE-SPECIFIC METHYLTRANSFERASE SAM-DEPENDENT DOMAIN-CONTAINING PROTEIN"/>
    <property type="match status" value="1"/>
</dbReference>
<dbReference type="InterPro" id="IPR029063">
    <property type="entry name" value="SAM-dependent_MTases_sf"/>
</dbReference>
<dbReference type="Pfam" id="PF10017">
    <property type="entry name" value="Methyltransf_33"/>
    <property type="match status" value="1"/>
</dbReference>
<evidence type="ECO:0000313" key="8">
    <source>
        <dbReference type="Proteomes" id="UP001174934"/>
    </source>
</evidence>
<dbReference type="InterPro" id="IPR051128">
    <property type="entry name" value="EgtD_Methyltrsf_superfamily"/>
</dbReference>
<keyword evidence="4" id="KW-0949">S-adenosyl-L-methionine</keyword>
<evidence type="ECO:0000313" key="7">
    <source>
        <dbReference type="EMBL" id="KAK0636760.1"/>
    </source>
</evidence>
<evidence type="ECO:0000256" key="1">
    <source>
        <dbReference type="ARBA" id="ARBA00008361"/>
    </source>
</evidence>
<evidence type="ECO:0000256" key="5">
    <source>
        <dbReference type="SAM" id="MobiDB-lite"/>
    </source>
</evidence>
<dbReference type="InterPro" id="IPR017805">
    <property type="entry name" value="SAM_MeTrfase_EasF-type_put"/>
</dbReference>
<dbReference type="NCBIfam" id="TIGR03439">
    <property type="entry name" value="methyl_EasF"/>
    <property type="match status" value="1"/>
</dbReference>
<reference evidence="7" key="1">
    <citation type="submission" date="2023-06" db="EMBL/GenBank/DDBJ databases">
        <title>Genome-scale phylogeny and comparative genomics of the fungal order Sordariales.</title>
        <authorList>
            <consortium name="Lawrence Berkeley National Laboratory"/>
            <person name="Hensen N."/>
            <person name="Bonometti L."/>
            <person name="Westerberg I."/>
            <person name="Brannstrom I.O."/>
            <person name="Guillou S."/>
            <person name="Cros-Aarteil S."/>
            <person name="Calhoun S."/>
            <person name="Haridas S."/>
            <person name="Kuo A."/>
            <person name="Mondo S."/>
            <person name="Pangilinan J."/>
            <person name="Riley R."/>
            <person name="LaButti K."/>
            <person name="Andreopoulos B."/>
            <person name="Lipzen A."/>
            <person name="Chen C."/>
            <person name="Yanf M."/>
            <person name="Daum C."/>
            <person name="Ng V."/>
            <person name="Clum A."/>
            <person name="Steindorff A."/>
            <person name="Ohm R."/>
            <person name="Martin F."/>
            <person name="Silar P."/>
            <person name="Natvig D."/>
            <person name="Lalanne C."/>
            <person name="Gautier V."/>
            <person name="Ament-velasquez S.L."/>
            <person name="Kruys A."/>
            <person name="Hutchinson M.I."/>
            <person name="Powell A.J."/>
            <person name="Barry K."/>
            <person name="Miller A.N."/>
            <person name="Grigoriev I.V."/>
            <person name="Debuchy R."/>
            <person name="Gladieux P."/>
            <person name="Thoren M.H."/>
            <person name="Johannesson H."/>
        </authorList>
    </citation>
    <scope>NUCLEOTIDE SEQUENCE</scope>
    <source>
        <strain evidence="7">SMH3391-2</strain>
    </source>
</reference>